<protein>
    <submittedName>
        <fullName evidence="2">Alpha/beta hydrolase</fullName>
    </submittedName>
</protein>
<accession>A0ABR5J222</accession>
<sequence length="224" mass="23745">RVIRYDARGHGRSSVSDGDWSDHDDLYALLDHLRVVRATLVGHSSGARIAVDTAIAHPGVVAALVLLAPGLSGSEITDPYIQKQLQEQATCFGAPDGAERFVEHYLRMWVDGPYREPAAVDPVLRERIGATAAATVTLNVTTPTMGRAVEAGAMERLHEIQVPTVALVGELDSGDVAGNLAEIVSAVPGARAVVVPGAGHLVHLEGRASFEQSLDAFLLAHPWV</sequence>
<organism evidence="2 3">
    <name type="scientific">Streptomyces varsoviensis</name>
    <dbReference type="NCBI Taxonomy" id="67373"/>
    <lineage>
        <taxon>Bacteria</taxon>
        <taxon>Bacillati</taxon>
        <taxon>Actinomycetota</taxon>
        <taxon>Actinomycetes</taxon>
        <taxon>Kitasatosporales</taxon>
        <taxon>Streptomycetaceae</taxon>
        <taxon>Streptomyces</taxon>
    </lineage>
</organism>
<evidence type="ECO:0000313" key="3">
    <source>
        <dbReference type="Proteomes" id="UP000037020"/>
    </source>
</evidence>
<dbReference type="GO" id="GO:0016787">
    <property type="term" value="F:hydrolase activity"/>
    <property type="evidence" value="ECO:0007669"/>
    <property type="project" value="UniProtKB-KW"/>
</dbReference>
<feature type="non-terminal residue" evidence="2">
    <location>
        <position position="1"/>
    </location>
</feature>
<comment type="caution">
    <text evidence="2">The sequence shown here is derived from an EMBL/GenBank/DDBJ whole genome shotgun (WGS) entry which is preliminary data.</text>
</comment>
<evidence type="ECO:0000313" key="2">
    <source>
        <dbReference type="EMBL" id="KOG87382.1"/>
    </source>
</evidence>
<dbReference type="InterPro" id="IPR050471">
    <property type="entry name" value="AB_hydrolase"/>
</dbReference>
<keyword evidence="3" id="KW-1185">Reference proteome</keyword>
<name>A0ABR5J222_9ACTN</name>
<reference evidence="2 3" key="1">
    <citation type="submission" date="2015-07" db="EMBL/GenBank/DDBJ databases">
        <authorList>
            <person name="Ju K.-S."/>
            <person name="Doroghazi J.R."/>
            <person name="Metcalf W.W."/>
        </authorList>
    </citation>
    <scope>NUCLEOTIDE SEQUENCE [LARGE SCALE GENOMIC DNA]</scope>
    <source>
        <strain evidence="2 3">NRRL B-3589</strain>
    </source>
</reference>
<gene>
    <name evidence="2" type="ORF">ADK38_25765</name>
</gene>
<feature type="domain" description="AB hydrolase-1" evidence="1">
    <location>
        <begin position="1"/>
        <end position="205"/>
    </location>
</feature>
<dbReference type="InterPro" id="IPR000073">
    <property type="entry name" value="AB_hydrolase_1"/>
</dbReference>
<evidence type="ECO:0000259" key="1">
    <source>
        <dbReference type="Pfam" id="PF12697"/>
    </source>
</evidence>
<dbReference type="Proteomes" id="UP000037020">
    <property type="component" value="Unassembled WGS sequence"/>
</dbReference>
<dbReference type="Gene3D" id="3.40.50.1820">
    <property type="entry name" value="alpha/beta hydrolase"/>
    <property type="match status" value="1"/>
</dbReference>
<dbReference type="EMBL" id="LGUT01002269">
    <property type="protein sequence ID" value="KOG87382.1"/>
    <property type="molecule type" value="Genomic_DNA"/>
</dbReference>
<dbReference type="PANTHER" id="PTHR43433:SF5">
    <property type="entry name" value="AB HYDROLASE-1 DOMAIN-CONTAINING PROTEIN"/>
    <property type="match status" value="1"/>
</dbReference>
<dbReference type="PANTHER" id="PTHR43433">
    <property type="entry name" value="HYDROLASE, ALPHA/BETA FOLD FAMILY PROTEIN"/>
    <property type="match status" value="1"/>
</dbReference>
<dbReference type="Pfam" id="PF12697">
    <property type="entry name" value="Abhydrolase_6"/>
    <property type="match status" value="1"/>
</dbReference>
<keyword evidence="2" id="KW-0378">Hydrolase</keyword>
<dbReference type="SUPFAM" id="SSF53474">
    <property type="entry name" value="alpha/beta-Hydrolases"/>
    <property type="match status" value="1"/>
</dbReference>
<dbReference type="InterPro" id="IPR029058">
    <property type="entry name" value="AB_hydrolase_fold"/>
</dbReference>
<proteinExistence type="predicted"/>